<dbReference type="Proteomes" id="UP000689195">
    <property type="component" value="Unassembled WGS sequence"/>
</dbReference>
<name>A0A8S1YBJ9_9CILI</name>
<dbReference type="CDD" id="cd00064">
    <property type="entry name" value="FU"/>
    <property type="match status" value="1"/>
</dbReference>
<accession>A0A8S1YBJ9</accession>
<dbReference type="InterPro" id="IPR006212">
    <property type="entry name" value="Furin_repeat"/>
</dbReference>
<dbReference type="InterPro" id="IPR052798">
    <property type="entry name" value="Giardia_VSA"/>
</dbReference>
<sequence>MAVVQYSVSWGILTLPSNNPFTIKSIRNELDSDIICAGFGVWSKYVPLSNVVQIGEIGILDSSCFHLFRIQDQINNQLYFLSYECLDFEKKTIKKYFLFLGSDGSDFTEEIQINEEQYEYVWYFQGFITIPSQKQVILYVYQQRAQIFSKQIQIEFLNQGINSNLIIGGDYKIISLNSPLYRGENTLLSYFPGNSYYLFDFFFTEPNYFLQIIESSKENKCMCQKSAITNIGDIIIQKQDQYQFVSQQTNCQQFLLSSWIKIKEIYSQQDEFDFQLFKLSGNFQNPYMIQENLCAFQLFYKFSSLGNQIIFKTYSYTFPNLNIDFSNNPFLKTEIFDIDCDIQLWHYILVEKTDTSISISITFYQGYDQMKLNKNLEVKQFNMVQFKLLYGNILQSKLNYLEIEIIDLQLINCPENDQSQINCHPTCKECDGPTKEDCLSCFELSNRIYLPYFKECICEYGTLDQNNQCINYQTLNFNLILEKPLRKECQYGYFELNDDCFQCPSIIKNDVITCLECVLNPKKWNQTFFCETILLSNKNGKISKYLTKQNLQYILVGNDLQYCPDCNYQNPTFDQIDKVESIFQFKKFCQSLEYDCYACPEGCFNCQLQEINLYCSNQQPIFNTPQFFFYDYTCKPPNFIDFYKKCFTCQIQNCLYCFNYLANDPTKTTLGFYKENSLADEEIKVGCAQCTEGLIFDFTKGQCIQKKPTQENCLRSFINLDDKEICTLSAIDDFSVALEMINCQIHIFNCLQCIQTLQQTLKCLICEDGYLVSSRTGICINCLIETAKQCFEENSLEPWKWVVQGFIVQFLPNRPIFNGYLYRPTTLVTQCIEGYEELLNSCQKYCDETCSICEPDYFQKEFYCSKCKMNYFKDPQRVQINGKCIQCPSLCQVCQERPEEEINTINPEFMITPENQIYTYRCIQKITSENVQIQPNNNFAQFCYNNNCNYNLELNYVWLRFNLGLF</sequence>
<protein>
    <submittedName>
        <fullName evidence="1">Uncharacterized protein</fullName>
    </submittedName>
</protein>
<dbReference type="OrthoDB" id="318003at2759"/>
<dbReference type="EMBL" id="CAJJDO010000162">
    <property type="protein sequence ID" value="CAD8211130.1"/>
    <property type="molecule type" value="Genomic_DNA"/>
</dbReference>
<dbReference type="PANTHER" id="PTHR23275:SF100">
    <property type="entry name" value="EGF-LIKE DOMAIN-CONTAINING PROTEIN"/>
    <property type="match status" value="1"/>
</dbReference>
<keyword evidence="2" id="KW-1185">Reference proteome</keyword>
<comment type="caution">
    <text evidence="1">The sequence shown here is derived from an EMBL/GenBank/DDBJ whole genome shotgun (WGS) entry which is preliminary data.</text>
</comment>
<proteinExistence type="predicted"/>
<evidence type="ECO:0000313" key="2">
    <source>
        <dbReference type="Proteomes" id="UP000689195"/>
    </source>
</evidence>
<dbReference type="AlphaFoldDB" id="A0A8S1YBJ9"/>
<organism evidence="1 2">
    <name type="scientific">Paramecium pentaurelia</name>
    <dbReference type="NCBI Taxonomy" id="43138"/>
    <lineage>
        <taxon>Eukaryota</taxon>
        <taxon>Sar</taxon>
        <taxon>Alveolata</taxon>
        <taxon>Ciliophora</taxon>
        <taxon>Intramacronucleata</taxon>
        <taxon>Oligohymenophorea</taxon>
        <taxon>Peniculida</taxon>
        <taxon>Parameciidae</taxon>
        <taxon>Paramecium</taxon>
    </lineage>
</organism>
<evidence type="ECO:0000313" key="1">
    <source>
        <dbReference type="EMBL" id="CAD8211130.1"/>
    </source>
</evidence>
<gene>
    <name evidence="1" type="ORF">PPENT_87.1.T1620055</name>
</gene>
<reference evidence="1" key="1">
    <citation type="submission" date="2021-01" db="EMBL/GenBank/DDBJ databases">
        <authorList>
            <consortium name="Genoscope - CEA"/>
            <person name="William W."/>
        </authorList>
    </citation>
    <scope>NUCLEOTIDE SEQUENCE</scope>
</reference>
<dbReference type="PANTHER" id="PTHR23275">
    <property type="entry name" value="CABRIOLET.-RELATED"/>
    <property type="match status" value="1"/>
</dbReference>